<dbReference type="PROSITE" id="PS50294">
    <property type="entry name" value="WD_REPEATS_REGION"/>
    <property type="match status" value="1"/>
</dbReference>
<proteinExistence type="predicted"/>
<dbReference type="SUPFAM" id="SSF82171">
    <property type="entry name" value="DPP6 N-terminal domain-like"/>
    <property type="match status" value="1"/>
</dbReference>
<dbReference type="PANTHER" id="PTHR44215">
    <property type="entry name" value="WD REPEAT-CONTAINING PROTEIN 75"/>
    <property type="match status" value="1"/>
</dbReference>
<evidence type="ECO:0000256" key="4">
    <source>
        <dbReference type="ARBA" id="ARBA00022574"/>
    </source>
</evidence>
<dbReference type="InterPro" id="IPR053826">
    <property type="entry name" value="WDR75"/>
</dbReference>
<keyword evidence="7" id="KW-0539">Nucleus</keyword>
<evidence type="ECO:0000313" key="10">
    <source>
        <dbReference type="EMBL" id="CDP22574.1"/>
    </source>
</evidence>
<dbReference type="InterPro" id="IPR036322">
    <property type="entry name" value="WD40_repeat_dom_sf"/>
</dbReference>
<dbReference type="SUPFAM" id="SSF50978">
    <property type="entry name" value="WD40 repeat-like"/>
    <property type="match status" value="1"/>
</dbReference>
<dbReference type="EMBL" id="FO904936">
    <property type="protein sequence ID" value="CDP22574.1"/>
    <property type="molecule type" value="Genomic_DNA"/>
</dbReference>
<sequence length="944" mass="103246">MPSKTATNGDSASLKKRKREPKDDSAQAQQKKHRRKTEQEKADALNGEGANQTSHTDDTSLQPINGHSGLPGVSSQSQWKVQPPMGGRMLNIDPIFSPDEKFLIITYNTSIQVFSTESSLPIRRIPIPLTETDSENATTPAHIVATSLSKTQGAYIWVACSDGRIWNINWRLGTGSDTPFTITSSNLVDMSVDAIDLPNSKIDVLLVLQNTTPTSAQIVAHTRESLLEGKGEGLLLHSFDQSPQMLRFAASGRLIVAAAKTALHIGYFKASKVASIDTLKFDFHSFDLPDIISCLDVHPVLKDKKLIRADVVVGCARGAIYLYNDVLSGIAERTLQPTKLHWHRRAVHSVKLSRDGNYLISGGAETVLVLWQIDAGRTETLPHLSATIENITISPRGASYAVHLDDNSTMVLSTAEMKPTMYVSGIQSLVLEETPSKESLVRRVWRSADEISAPVVATSNPRNPSQMFLCVGNGQQATQGAGTTVSAPLVQVFDLASFQGVSKHAIARTSSTEANITRDGQPIMEPTATSLSFSKDGKWLASIDEWQPPERDTAAFLTGSKTVAEAARQRKEIYLKFWEVHEDNSLELVTRVNEAHHTDLPQAIFDVASDPVSSRFATIGNDGVVRFWSTQYRIRDGLAVKGHDGEPLRSWHCSRAVTLPVREKQEDLVEETRKVFRSGAVAYSEDGSILFAAYRVSTEGLVVAIDTQTGTIRDVISSIIRGEVRSIQSMGSCLILLSEDIAVYDTVSDELLYSYKLKDTSLAAKRLTQLAVNHQSRTFALAAPIPHPRQDKLKKGARSELTVFSLDDQEPQLVQQFPHLITSVLAAPGSSGFVVVDSAAQIWAVTDAVEQPLILKPMDHMTMDDTVETQPVQDALVLQDEEVSDEEMEDADPMEVDDDDHAAVVAQQHVVQAFNVAPTFALAPLDGSFSQLAAMWCAKPTSSE</sequence>
<dbReference type="InterPro" id="IPR015943">
    <property type="entry name" value="WD40/YVTN_repeat-like_dom_sf"/>
</dbReference>
<keyword evidence="6" id="KW-0804">Transcription</keyword>
<evidence type="ECO:0000256" key="6">
    <source>
        <dbReference type="ARBA" id="ARBA00023163"/>
    </source>
</evidence>
<dbReference type="PANTHER" id="PTHR44215:SF1">
    <property type="entry name" value="WD REPEAT-CONTAINING PROTEIN 75"/>
    <property type="match status" value="1"/>
</dbReference>
<evidence type="ECO:0000313" key="11">
    <source>
        <dbReference type="Proteomes" id="UP000001197"/>
    </source>
</evidence>
<keyword evidence="4 8" id="KW-0853">WD repeat</keyword>
<dbReference type="InterPro" id="IPR001680">
    <property type="entry name" value="WD40_rpt"/>
</dbReference>
<organism evidence="10 11">
    <name type="scientific">Podospora anserina (strain S / ATCC MYA-4624 / DSM 980 / FGSC 10383)</name>
    <name type="common">Pleurage anserina</name>
    <dbReference type="NCBI Taxonomy" id="515849"/>
    <lineage>
        <taxon>Eukaryota</taxon>
        <taxon>Fungi</taxon>
        <taxon>Dikarya</taxon>
        <taxon>Ascomycota</taxon>
        <taxon>Pezizomycotina</taxon>
        <taxon>Sordariomycetes</taxon>
        <taxon>Sordariomycetidae</taxon>
        <taxon>Sordariales</taxon>
        <taxon>Podosporaceae</taxon>
        <taxon>Podospora</taxon>
        <taxon>Podospora anserina</taxon>
    </lineage>
</organism>
<dbReference type="AlphaFoldDB" id="A0A090CBS5"/>
<dbReference type="eggNOG" id="KOG1963">
    <property type="taxonomic scope" value="Eukaryota"/>
</dbReference>
<feature type="repeat" description="WD" evidence="8">
    <location>
        <begin position="340"/>
        <end position="381"/>
    </location>
</feature>
<dbReference type="GO" id="GO:0032040">
    <property type="term" value="C:small-subunit processome"/>
    <property type="evidence" value="ECO:0007669"/>
    <property type="project" value="InterPro"/>
</dbReference>
<feature type="region of interest" description="Disordered" evidence="9">
    <location>
        <begin position="1"/>
        <end position="85"/>
    </location>
</feature>
<dbReference type="GO" id="GO:0006364">
    <property type="term" value="P:rRNA processing"/>
    <property type="evidence" value="ECO:0007669"/>
    <property type="project" value="UniProtKB-KW"/>
</dbReference>
<dbReference type="SMART" id="SM00320">
    <property type="entry name" value="WD40"/>
    <property type="match status" value="2"/>
</dbReference>
<accession>A0A090CBS5</accession>
<dbReference type="CDD" id="cd23952">
    <property type="entry name" value="Utp17_CTD"/>
    <property type="match status" value="1"/>
</dbReference>
<evidence type="ECO:0000256" key="3">
    <source>
        <dbReference type="ARBA" id="ARBA00022552"/>
    </source>
</evidence>
<dbReference type="STRING" id="515849.A0A090CBS5"/>
<evidence type="ECO:0000256" key="8">
    <source>
        <dbReference type="PROSITE-ProRule" id="PRU00221"/>
    </source>
</evidence>
<dbReference type="Pfam" id="PF23869">
    <property type="entry name" value="Beta-prop_WDR75_1st"/>
    <property type="match status" value="1"/>
</dbReference>
<dbReference type="Proteomes" id="UP000001197">
    <property type="component" value="Chromosome 1"/>
</dbReference>
<evidence type="ECO:0000256" key="5">
    <source>
        <dbReference type="ARBA" id="ARBA00022737"/>
    </source>
</evidence>
<comment type="subcellular location">
    <subcellularLocation>
        <location evidence="1">Nucleus</location>
        <location evidence="1">Nucleolus</location>
    </subcellularLocation>
</comment>
<keyword evidence="3" id="KW-0698">rRNA processing</keyword>
<reference evidence="11" key="2">
    <citation type="journal article" date="2014" name="Genetics">
        <title>Maintaining two mating types: Structure of the mating type locus and its role in heterokaryosis in Podospora anserina.</title>
        <authorList>
            <person name="Grognet P."/>
            <person name="Bidard F."/>
            <person name="Kuchly C."/>
            <person name="Tong L.C.H."/>
            <person name="Coppin E."/>
            <person name="Benkhali J.A."/>
            <person name="Couloux A."/>
            <person name="Wincker P."/>
            <person name="Debuchy R."/>
            <person name="Silar P."/>
        </authorList>
    </citation>
    <scope>GENOME REANNOTATION</scope>
    <source>
        <strain evidence="11">S / ATCC MYA-4624 / DSM 980 / FGSC 10383</strain>
    </source>
</reference>
<keyword evidence="11" id="KW-1185">Reference proteome</keyword>
<feature type="compositionally biased region" description="Polar residues" evidence="9">
    <location>
        <begin position="49"/>
        <end position="65"/>
    </location>
</feature>
<dbReference type="PROSITE" id="PS50082">
    <property type="entry name" value="WD_REPEATS_2"/>
    <property type="match status" value="1"/>
</dbReference>
<dbReference type="GO" id="GO:0003723">
    <property type="term" value="F:RNA binding"/>
    <property type="evidence" value="ECO:0007669"/>
    <property type="project" value="InterPro"/>
</dbReference>
<dbReference type="GO" id="GO:2000234">
    <property type="term" value="P:positive regulation of rRNA processing"/>
    <property type="evidence" value="ECO:0007669"/>
    <property type="project" value="TreeGrafter"/>
</dbReference>
<evidence type="ECO:0000256" key="9">
    <source>
        <dbReference type="SAM" id="MobiDB-lite"/>
    </source>
</evidence>
<protein>
    <submittedName>
        <fullName evidence="10">U3 small nucleolar RNA-associated protein 17</fullName>
    </submittedName>
</protein>
<feature type="compositionally biased region" description="Polar residues" evidence="9">
    <location>
        <begin position="1"/>
        <end position="11"/>
    </location>
</feature>
<keyword evidence="2" id="KW-0690">Ribosome biogenesis</keyword>
<name>A0A090CBS5_PODAN</name>
<reference evidence="10 11" key="1">
    <citation type="journal article" date="2008" name="Genome Biol.">
        <title>The genome sequence of the model ascomycete fungus Podospora anserina.</title>
        <authorList>
            <person name="Espagne E."/>
            <person name="Lespinet O."/>
            <person name="Malagnac F."/>
            <person name="Da Silva C."/>
            <person name="Jaillon O."/>
            <person name="Porcel B.M."/>
            <person name="Couloux A."/>
            <person name="Aury J.-M."/>
            <person name="Segurens B."/>
            <person name="Poulain J."/>
            <person name="Anthouard V."/>
            <person name="Grossetete S."/>
            <person name="Khalili H."/>
            <person name="Coppin E."/>
            <person name="Dequard-Chablat M."/>
            <person name="Picard M."/>
            <person name="Contamine V."/>
            <person name="Arnaise S."/>
            <person name="Bourdais A."/>
            <person name="Berteaux-Lecellier V."/>
            <person name="Gautheret D."/>
            <person name="de Vries R.P."/>
            <person name="Battaglia E."/>
            <person name="Coutinho P.M."/>
            <person name="Danchin E.G.J."/>
            <person name="Henrissat B."/>
            <person name="El Khoury R."/>
            <person name="Sainsard-Chanet A."/>
            <person name="Boivin A."/>
            <person name="Pinan-Lucarre B."/>
            <person name="Sellem C.H."/>
            <person name="Debuchy R."/>
            <person name="Wincker P."/>
            <person name="Weissenbach J."/>
            <person name="Silar P."/>
        </authorList>
    </citation>
    <scope>NUCLEOTIDE SEQUENCE [LARGE SCALE GENOMIC DNA]</scope>
    <source>
        <strain evidence="11">S / ATCC MYA-4624 / DSM 980 / FGSC 10383</strain>
    </source>
</reference>
<dbReference type="GO" id="GO:0045943">
    <property type="term" value="P:positive regulation of transcription by RNA polymerase I"/>
    <property type="evidence" value="ECO:0007669"/>
    <property type="project" value="InterPro"/>
</dbReference>
<evidence type="ECO:0000256" key="1">
    <source>
        <dbReference type="ARBA" id="ARBA00004604"/>
    </source>
</evidence>
<evidence type="ECO:0000256" key="7">
    <source>
        <dbReference type="ARBA" id="ARBA00023242"/>
    </source>
</evidence>
<evidence type="ECO:0000256" key="2">
    <source>
        <dbReference type="ARBA" id="ARBA00022517"/>
    </source>
</evidence>
<dbReference type="Gene3D" id="2.130.10.10">
    <property type="entry name" value="YVTN repeat-like/Quinoprotein amine dehydrogenase"/>
    <property type="match status" value="2"/>
</dbReference>
<dbReference type="InParanoid" id="A0A090CBS5"/>
<keyword evidence="5" id="KW-0677">Repeat</keyword>